<organism evidence="1 2">
    <name type="scientific">Streptomyces venetus</name>
    <dbReference type="NCBI Taxonomy" id="1701086"/>
    <lineage>
        <taxon>Bacteria</taxon>
        <taxon>Bacillati</taxon>
        <taxon>Actinomycetota</taxon>
        <taxon>Actinomycetes</taxon>
        <taxon>Kitasatosporales</taxon>
        <taxon>Streptomycetaceae</taxon>
        <taxon>Streptomyces</taxon>
    </lineage>
</organism>
<evidence type="ECO:0000313" key="2">
    <source>
        <dbReference type="Proteomes" id="UP001501115"/>
    </source>
</evidence>
<comment type="caution">
    <text evidence="1">The sequence shown here is derived from an EMBL/GenBank/DDBJ whole genome shotgun (WGS) entry which is preliminary data.</text>
</comment>
<keyword evidence="2" id="KW-1185">Reference proteome</keyword>
<dbReference type="Proteomes" id="UP001501115">
    <property type="component" value="Unassembled WGS sequence"/>
</dbReference>
<accession>A0ABP8GKD7</accession>
<sequence>MNPIPTAAPASTSAAELVTFARVRCIEWKKAGAMTSSILEGSLAGAQDTLAQLDAGRARQSAAVDLAIPTFRDIAGRGGASPG</sequence>
<proteinExistence type="predicted"/>
<reference evidence="2" key="1">
    <citation type="journal article" date="2019" name="Int. J. Syst. Evol. Microbiol.">
        <title>The Global Catalogue of Microorganisms (GCM) 10K type strain sequencing project: providing services to taxonomists for standard genome sequencing and annotation.</title>
        <authorList>
            <consortium name="The Broad Institute Genomics Platform"/>
            <consortium name="The Broad Institute Genome Sequencing Center for Infectious Disease"/>
            <person name="Wu L."/>
            <person name="Ma J."/>
        </authorList>
    </citation>
    <scope>NUCLEOTIDE SEQUENCE [LARGE SCALE GENOMIC DNA]</scope>
    <source>
        <strain evidence="2">JCM 31290</strain>
    </source>
</reference>
<evidence type="ECO:0000313" key="1">
    <source>
        <dbReference type="EMBL" id="GAA4325990.1"/>
    </source>
</evidence>
<name>A0ABP8GKD7_9ACTN</name>
<gene>
    <name evidence="1" type="ORF">GCM10023086_53360</name>
</gene>
<dbReference type="EMBL" id="BAABET010000008">
    <property type="protein sequence ID" value="GAA4325990.1"/>
    <property type="molecule type" value="Genomic_DNA"/>
</dbReference>
<protein>
    <submittedName>
        <fullName evidence="1">Uncharacterized protein</fullName>
    </submittedName>
</protein>